<dbReference type="Pfam" id="PF00155">
    <property type="entry name" value="Aminotran_1_2"/>
    <property type="match status" value="1"/>
</dbReference>
<gene>
    <name evidence="7" type="ORF">KLDO_g4338</name>
</gene>
<dbReference type="Gene3D" id="3.40.640.10">
    <property type="entry name" value="Type I PLP-dependent aspartate aminotransferase-like (Major domain)"/>
    <property type="match status" value="1"/>
</dbReference>
<protein>
    <submittedName>
        <fullName evidence="7">WGS project CCBQ000000000 data, contig 00058</fullName>
    </submittedName>
</protein>
<dbReference type="InterPro" id="IPR050859">
    <property type="entry name" value="Class-I_PLP-dep_aminotransf"/>
</dbReference>
<dbReference type="AlphaFoldDB" id="A0A0A8LD29"/>
<dbReference type="CDD" id="cd00609">
    <property type="entry name" value="AAT_like"/>
    <property type="match status" value="1"/>
</dbReference>
<dbReference type="PANTHER" id="PTHR42790">
    <property type="entry name" value="AMINOTRANSFERASE"/>
    <property type="match status" value="1"/>
</dbReference>
<evidence type="ECO:0000313" key="8">
    <source>
        <dbReference type="Proteomes" id="UP000031516"/>
    </source>
</evidence>
<comment type="similarity">
    <text evidence="2">Belongs to the class-I pyridoxal-phosphate-dependent aminotransferase family.</text>
</comment>
<evidence type="ECO:0000256" key="2">
    <source>
        <dbReference type="ARBA" id="ARBA00007441"/>
    </source>
</evidence>
<organism evidence="7 8">
    <name type="scientific">Kluyveromyces dobzhanskii CBS 2104</name>
    <dbReference type="NCBI Taxonomy" id="1427455"/>
    <lineage>
        <taxon>Eukaryota</taxon>
        <taxon>Fungi</taxon>
        <taxon>Dikarya</taxon>
        <taxon>Ascomycota</taxon>
        <taxon>Saccharomycotina</taxon>
        <taxon>Saccharomycetes</taxon>
        <taxon>Saccharomycetales</taxon>
        <taxon>Saccharomycetaceae</taxon>
        <taxon>Kluyveromyces</taxon>
    </lineage>
</organism>
<evidence type="ECO:0000256" key="5">
    <source>
        <dbReference type="ARBA" id="ARBA00022898"/>
    </source>
</evidence>
<dbReference type="GO" id="GO:0019878">
    <property type="term" value="P:lysine biosynthetic process via aminoadipic acid"/>
    <property type="evidence" value="ECO:0007669"/>
    <property type="project" value="TreeGrafter"/>
</dbReference>
<keyword evidence="8" id="KW-1185">Reference proteome</keyword>
<dbReference type="GO" id="GO:0030170">
    <property type="term" value="F:pyridoxal phosphate binding"/>
    <property type="evidence" value="ECO:0007669"/>
    <property type="project" value="InterPro"/>
</dbReference>
<feature type="domain" description="Aminotransferase class I/classII large" evidence="6">
    <location>
        <begin position="92"/>
        <end position="462"/>
    </location>
</feature>
<dbReference type="GO" id="GO:0006571">
    <property type="term" value="P:tyrosine biosynthetic process"/>
    <property type="evidence" value="ECO:0007669"/>
    <property type="project" value="TreeGrafter"/>
</dbReference>
<dbReference type="GO" id="GO:0047536">
    <property type="term" value="F:2-aminoadipate transaminase activity"/>
    <property type="evidence" value="ECO:0007669"/>
    <property type="project" value="TreeGrafter"/>
</dbReference>
<evidence type="ECO:0000256" key="1">
    <source>
        <dbReference type="ARBA" id="ARBA00001933"/>
    </source>
</evidence>
<evidence type="ECO:0000256" key="4">
    <source>
        <dbReference type="ARBA" id="ARBA00022679"/>
    </source>
</evidence>
<dbReference type="OrthoDB" id="691673at2759"/>
<dbReference type="PANTHER" id="PTHR42790:SF21">
    <property type="entry name" value="AROMATIC_AMINOADIPATE AMINOTRANSFERASE 1"/>
    <property type="match status" value="1"/>
</dbReference>
<evidence type="ECO:0000259" key="6">
    <source>
        <dbReference type="Pfam" id="PF00155"/>
    </source>
</evidence>
<name>A0A0A8LD29_9SACH</name>
<dbReference type="EMBL" id="CCBQ010000047">
    <property type="protein sequence ID" value="CDO96120.1"/>
    <property type="molecule type" value="Genomic_DNA"/>
</dbReference>
<comment type="caution">
    <text evidence="7">The sequence shown here is derived from an EMBL/GenBank/DDBJ whole genome shotgun (WGS) entry which is preliminary data.</text>
</comment>
<evidence type="ECO:0000313" key="7">
    <source>
        <dbReference type="EMBL" id="CDO96120.1"/>
    </source>
</evidence>
<keyword evidence="4" id="KW-0808">Transferase</keyword>
<accession>A0A0A8LD29</accession>
<dbReference type="GO" id="GO:0009074">
    <property type="term" value="P:aromatic amino acid family catabolic process"/>
    <property type="evidence" value="ECO:0007669"/>
    <property type="project" value="TreeGrafter"/>
</dbReference>
<dbReference type="Proteomes" id="UP000031516">
    <property type="component" value="Unassembled WGS sequence"/>
</dbReference>
<dbReference type="InterPro" id="IPR015424">
    <property type="entry name" value="PyrdxlP-dep_Trfase"/>
</dbReference>
<dbReference type="InterPro" id="IPR015421">
    <property type="entry name" value="PyrdxlP-dep_Trfase_major"/>
</dbReference>
<dbReference type="GO" id="GO:0008793">
    <property type="term" value="F:aromatic-amino-acid transaminase activity"/>
    <property type="evidence" value="ECO:0007669"/>
    <property type="project" value="TreeGrafter"/>
</dbReference>
<proteinExistence type="inferred from homology"/>
<evidence type="ECO:0000256" key="3">
    <source>
        <dbReference type="ARBA" id="ARBA00022576"/>
    </source>
</evidence>
<comment type="cofactor">
    <cofactor evidence="1">
        <name>pyridoxal 5'-phosphate</name>
        <dbReference type="ChEBI" id="CHEBI:597326"/>
    </cofactor>
</comment>
<keyword evidence="3" id="KW-0032">Aminotransferase</keyword>
<reference evidence="7 8" key="1">
    <citation type="submission" date="2014-03" db="EMBL/GenBank/DDBJ databases">
        <title>The genome of Kluyveromyces dobzhanskii.</title>
        <authorList>
            <person name="Nystedt B."/>
            <person name="Astrom S."/>
        </authorList>
    </citation>
    <scope>NUCLEOTIDE SEQUENCE [LARGE SCALE GENOMIC DNA]</scope>
    <source>
        <strain evidence="7 8">CBS 2104</strain>
    </source>
</reference>
<dbReference type="InterPro" id="IPR004839">
    <property type="entry name" value="Aminotransferase_I/II_large"/>
</dbReference>
<keyword evidence="5" id="KW-0663">Pyridoxal phosphate</keyword>
<dbReference type="SUPFAM" id="SSF53383">
    <property type="entry name" value="PLP-dependent transferases"/>
    <property type="match status" value="1"/>
</dbReference>
<sequence length="475" mass="54174">MGCRTNVLHLLSDEAKIRKASPIKTTMKYFTDPNMVFLGAGMPSGDMFPFQNVSFKSVPLDDKGTPVIEGCIDRNVDNLEIENDVPLDLALQYGNSRGQPKLLAFLKEHMSIFHNIASDDWDLITTAGSTQAWDACLRLFCNPGETVLLEDYTYSSSVEAAVAQGLNCVAMEMDSDGIRTDKLEEMLRNWDTETQGPFPKLLYTIPNGHNPTGCTLHEDRKPTLVKLASQYDFVIIEDDPYYFLQMNKYGDPELKMPDDVDEEQWLKENLVDKLGRSLLEWDDFGRVIRLESVSKTFAPGCRLGWAIGPRYLLDHLWNLHEVSMQSTCGFAQTIINGMFQRWGQVGYMRWLLKLRNSYSTKRDFCLSQCQKYLAKSVCTINLPASGMFFMVYLDYRKHPKFSTDFCSDVDLLQEHLYQKFLQSGILMACSSWFRVDPTQKNTLAFRGSYASVDPDKMQRGIELLGSVIQTEFCLN</sequence>